<dbReference type="GO" id="GO:0003735">
    <property type="term" value="F:structural constituent of ribosome"/>
    <property type="evidence" value="ECO:0007669"/>
    <property type="project" value="InterPro"/>
</dbReference>
<dbReference type="PANTHER" id="PTHR11545:SF2">
    <property type="entry name" value="LARGE RIBOSOMAL SUBUNIT PROTEIN UL13M"/>
    <property type="match status" value="1"/>
</dbReference>
<dbReference type="EMBL" id="JAGQKY010000153">
    <property type="protein sequence ID" value="MCA9397818.1"/>
    <property type="molecule type" value="Genomic_DNA"/>
</dbReference>
<dbReference type="CDD" id="cd00392">
    <property type="entry name" value="Ribosomal_L13"/>
    <property type="match status" value="1"/>
</dbReference>
<sequence length="143" mass="16579">MSFTQTKPNQIERKWYVVDARGMVLGRLATRIAEVLLGKHQPYFSPQWDMGDNVIVINAERVVLTGNKETDKTYYRHTGYPGGMRTQSAAEVRERYPERLIERAVRGMLPKNRLQDVRMEKLHVYAGTDHEYASVKPEELVID</sequence>
<comment type="caution">
    <text evidence="5">The sequence shown here is derived from an EMBL/GenBank/DDBJ whole genome shotgun (WGS) entry which is preliminary data.</text>
</comment>
<dbReference type="AlphaFoldDB" id="A0A955LWI5"/>
<dbReference type="PANTHER" id="PTHR11545">
    <property type="entry name" value="RIBOSOMAL PROTEIN L13"/>
    <property type="match status" value="1"/>
</dbReference>
<dbReference type="Gene3D" id="3.90.1180.10">
    <property type="entry name" value="Ribosomal protein L13"/>
    <property type="match status" value="1"/>
</dbReference>
<keyword evidence="3 4" id="KW-0687">Ribonucleoprotein</keyword>
<dbReference type="InterPro" id="IPR005823">
    <property type="entry name" value="Ribosomal_uL13_bac-type"/>
</dbReference>
<name>A0A955LWI5_UNCKA</name>
<dbReference type="HAMAP" id="MF_01366">
    <property type="entry name" value="Ribosomal_uL13"/>
    <property type="match status" value="1"/>
</dbReference>
<keyword evidence="2 4" id="KW-0689">Ribosomal protein</keyword>
<evidence type="ECO:0000256" key="3">
    <source>
        <dbReference type="ARBA" id="ARBA00023274"/>
    </source>
</evidence>
<dbReference type="Proteomes" id="UP000699691">
    <property type="component" value="Unassembled WGS sequence"/>
</dbReference>
<evidence type="ECO:0000256" key="2">
    <source>
        <dbReference type="ARBA" id="ARBA00022980"/>
    </source>
</evidence>
<proteinExistence type="inferred from homology"/>
<reference evidence="5" key="2">
    <citation type="journal article" date="2021" name="Microbiome">
        <title>Successional dynamics and alternative stable states in a saline activated sludge microbial community over 9 years.</title>
        <authorList>
            <person name="Wang Y."/>
            <person name="Ye J."/>
            <person name="Ju F."/>
            <person name="Liu L."/>
            <person name="Boyd J.A."/>
            <person name="Deng Y."/>
            <person name="Parks D.H."/>
            <person name="Jiang X."/>
            <person name="Yin X."/>
            <person name="Woodcroft B.J."/>
            <person name="Tyson G.W."/>
            <person name="Hugenholtz P."/>
            <person name="Polz M.F."/>
            <person name="Zhang T."/>
        </authorList>
    </citation>
    <scope>NUCLEOTIDE SEQUENCE</scope>
    <source>
        <strain evidence="5">HKST-UBA02</strain>
    </source>
</reference>
<accession>A0A955LWI5</accession>
<evidence type="ECO:0000313" key="6">
    <source>
        <dbReference type="Proteomes" id="UP000699691"/>
    </source>
</evidence>
<dbReference type="Pfam" id="PF00572">
    <property type="entry name" value="Ribosomal_L13"/>
    <property type="match status" value="1"/>
</dbReference>
<dbReference type="GO" id="GO:0017148">
    <property type="term" value="P:negative regulation of translation"/>
    <property type="evidence" value="ECO:0007669"/>
    <property type="project" value="TreeGrafter"/>
</dbReference>
<comment type="similarity">
    <text evidence="1 4">Belongs to the universal ribosomal protein uL13 family.</text>
</comment>
<dbReference type="GO" id="GO:0022625">
    <property type="term" value="C:cytosolic large ribosomal subunit"/>
    <property type="evidence" value="ECO:0007669"/>
    <property type="project" value="TreeGrafter"/>
</dbReference>
<organism evidence="5 6">
    <name type="scientific">candidate division WWE3 bacterium</name>
    <dbReference type="NCBI Taxonomy" id="2053526"/>
    <lineage>
        <taxon>Bacteria</taxon>
        <taxon>Katanobacteria</taxon>
    </lineage>
</organism>
<dbReference type="SUPFAM" id="SSF52161">
    <property type="entry name" value="Ribosomal protein L13"/>
    <property type="match status" value="1"/>
</dbReference>
<reference evidence="5" key="1">
    <citation type="submission" date="2020-04" db="EMBL/GenBank/DDBJ databases">
        <authorList>
            <person name="Zhang T."/>
        </authorList>
    </citation>
    <scope>NUCLEOTIDE SEQUENCE</scope>
    <source>
        <strain evidence="5">HKST-UBA02</strain>
    </source>
</reference>
<dbReference type="InterPro" id="IPR036899">
    <property type="entry name" value="Ribosomal_uL13_sf"/>
</dbReference>
<evidence type="ECO:0000256" key="4">
    <source>
        <dbReference type="HAMAP-Rule" id="MF_01366"/>
    </source>
</evidence>
<comment type="subunit">
    <text evidence="4">Part of the 50S ribosomal subunit.</text>
</comment>
<dbReference type="GO" id="GO:0003729">
    <property type="term" value="F:mRNA binding"/>
    <property type="evidence" value="ECO:0007669"/>
    <property type="project" value="TreeGrafter"/>
</dbReference>
<comment type="function">
    <text evidence="4">This protein is one of the early assembly proteins of the 50S ribosomal subunit, although it is not seen to bind rRNA by itself. It is important during the early stages of 50S assembly.</text>
</comment>
<dbReference type="GO" id="GO:0006412">
    <property type="term" value="P:translation"/>
    <property type="evidence" value="ECO:0007669"/>
    <property type="project" value="UniProtKB-UniRule"/>
</dbReference>
<gene>
    <name evidence="4 5" type="primary">rplM</name>
    <name evidence="5" type="ORF">KC573_03235</name>
</gene>
<evidence type="ECO:0000256" key="1">
    <source>
        <dbReference type="ARBA" id="ARBA00006227"/>
    </source>
</evidence>
<evidence type="ECO:0000313" key="5">
    <source>
        <dbReference type="EMBL" id="MCA9397818.1"/>
    </source>
</evidence>
<dbReference type="NCBIfam" id="TIGR01066">
    <property type="entry name" value="rplM_bact"/>
    <property type="match status" value="1"/>
</dbReference>
<dbReference type="InterPro" id="IPR005822">
    <property type="entry name" value="Ribosomal_uL13"/>
</dbReference>
<dbReference type="PIRSF" id="PIRSF002181">
    <property type="entry name" value="Ribosomal_L13"/>
    <property type="match status" value="1"/>
</dbReference>
<protein>
    <recommendedName>
        <fullName evidence="4">Large ribosomal subunit protein uL13</fullName>
    </recommendedName>
</protein>